<accession>A0A4R9AC20</accession>
<keyword evidence="2" id="KW-1185">Reference proteome</keyword>
<protein>
    <submittedName>
        <fullName evidence="1">Glycosyltransferase</fullName>
    </submittedName>
</protein>
<dbReference type="PANTHER" id="PTHR12526">
    <property type="entry name" value="GLYCOSYLTRANSFERASE"/>
    <property type="match status" value="1"/>
</dbReference>
<proteinExistence type="predicted"/>
<dbReference type="Pfam" id="PF13692">
    <property type="entry name" value="Glyco_trans_1_4"/>
    <property type="match status" value="1"/>
</dbReference>
<organism evidence="1 2">
    <name type="scientific">Cryobacterium suzukii</name>
    <dbReference type="NCBI Taxonomy" id="1259198"/>
    <lineage>
        <taxon>Bacteria</taxon>
        <taxon>Bacillati</taxon>
        <taxon>Actinomycetota</taxon>
        <taxon>Actinomycetes</taxon>
        <taxon>Micrococcales</taxon>
        <taxon>Microbacteriaceae</taxon>
        <taxon>Cryobacterium</taxon>
    </lineage>
</organism>
<reference evidence="1 2" key="1">
    <citation type="submission" date="2019-03" db="EMBL/GenBank/DDBJ databases">
        <title>Genomics of glacier-inhabiting Cryobacterium strains.</title>
        <authorList>
            <person name="Liu Q."/>
            <person name="Xin Y.-H."/>
        </authorList>
    </citation>
    <scope>NUCLEOTIDE SEQUENCE [LARGE SCALE GENOMIC DNA]</scope>
    <source>
        <strain evidence="1 2">Sr39</strain>
    </source>
</reference>
<evidence type="ECO:0000313" key="1">
    <source>
        <dbReference type="EMBL" id="TFD56800.1"/>
    </source>
</evidence>
<dbReference type="OrthoDB" id="3371840at2"/>
<dbReference type="AlphaFoldDB" id="A0A4R9AC20"/>
<dbReference type="Gene3D" id="3.40.50.2000">
    <property type="entry name" value="Glycogen Phosphorylase B"/>
    <property type="match status" value="1"/>
</dbReference>
<dbReference type="Proteomes" id="UP000298170">
    <property type="component" value="Unassembled WGS sequence"/>
</dbReference>
<dbReference type="EMBL" id="SOHJ01000015">
    <property type="protein sequence ID" value="TFD56800.1"/>
    <property type="molecule type" value="Genomic_DNA"/>
</dbReference>
<name>A0A4R9AC20_9MICO</name>
<dbReference type="CDD" id="cd03801">
    <property type="entry name" value="GT4_PimA-like"/>
    <property type="match status" value="1"/>
</dbReference>
<evidence type="ECO:0000313" key="2">
    <source>
        <dbReference type="Proteomes" id="UP000298170"/>
    </source>
</evidence>
<gene>
    <name evidence="1" type="ORF">E3T39_15850</name>
</gene>
<dbReference type="GO" id="GO:0016740">
    <property type="term" value="F:transferase activity"/>
    <property type="evidence" value="ECO:0007669"/>
    <property type="project" value="UniProtKB-KW"/>
</dbReference>
<dbReference type="SUPFAM" id="SSF53756">
    <property type="entry name" value="UDP-Glycosyltransferase/glycogen phosphorylase"/>
    <property type="match status" value="1"/>
</dbReference>
<dbReference type="RefSeq" id="WP_134516897.1">
    <property type="nucleotide sequence ID" value="NZ_SOHJ01000015.1"/>
</dbReference>
<sequence>MASVRILTDRARLYRTLRSAHLERAHELPPAAILFRIKRYDFHEELATGLVLVQAHPVRAAWLLARSTVTTLEIGEPLMLSSVWASTLAISALRLRALIDGSRANIVCYALENADPFERPLDIRARLRRGLNGIAARFVWRQTDRIVFGTDAARVTYRTALPEPPRDAVSVVIPALPAACACNADGDPEMNRVVFLGAFAQRKGLPSLLAAWPLVTKVLPEARLTLIGKGAMENQARQAVANDPTIELVIDPPRSEIHRQLRRASVLALPSQPTATWREQVGLPIVEGLAHGCSIVTTTETGLASWLNEHGHEVVAPGCTPQLLADAVARALQAPRPAVEDLPGVDGRLAADAWLFVGA</sequence>
<comment type="caution">
    <text evidence="1">The sequence shown here is derived from an EMBL/GenBank/DDBJ whole genome shotgun (WGS) entry which is preliminary data.</text>
</comment>
<keyword evidence="1" id="KW-0808">Transferase</keyword>